<dbReference type="InterPro" id="IPR043128">
    <property type="entry name" value="Rev_trsase/Diguanyl_cyclase"/>
</dbReference>
<evidence type="ECO:0000256" key="3">
    <source>
        <dbReference type="SAM" id="Phobius"/>
    </source>
</evidence>
<sequence length="370" mass="39917">MLVQVCVTVLTTALLVAAACYTESPPEQRWWAGGNVVTCIGLALSSTATLPVLVHGVLGYGVIALGLGLVLRGLRVHCSASLSWTFIAALVGIALLIPAYFTLVAPSLRARLCFSGFYFALLNWMCAAVVARHGVWRVSGISLAGFSLLGLALFLRGVHMLLHGDPADTTSSLVMGLSTLAIPLAQICIAFGLIQMVMWRYAERLRRLSTLDALTGALNRAGLEIQGKRVGLRALRAARSLAVIMIDVDNFKVINDTHGHPVGDEVLRHLARLVKVELRPHDLLARFGGEEFVLVLDGVNREAALKVAERLRARIESEVVELDNLSVRYTASMGVVCSDDHSYDLIRLISAGDAAMYDAKRAGRNKVIAV</sequence>
<feature type="transmembrane region" description="Helical" evidence="3">
    <location>
        <begin position="174"/>
        <end position="199"/>
    </location>
</feature>
<evidence type="ECO:0000313" key="5">
    <source>
        <dbReference type="EMBL" id="MRW83807.1"/>
    </source>
</evidence>
<feature type="transmembrane region" description="Helical" evidence="3">
    <location>
        <begin position="83"/>
        <end position="103"/>
    </location>
</feature>
<comment type="caution">
    <text evidence="5">The sequence shown here is derived from an EMBL/GenBank/DDBJ whole genome shotgun (WGS) entry which is preliminary data.</text>
</comment>
<dbReference type="InterPro" id="IPR050469">
    <property type="entry name" value="Diguanylate_Cyclase"/>
</dbReference>
<protein>
    <recommendedName>
        <fullName evidence="1">diguanylate cyclase</fullName>
        <ecNumber evidence="1">2.7.7.65</ecNumber>
    </recommendedName>
</protein>
<organism evidence="5 6">
    <name type="scientific">Duganella aquatilis</name>
    <dbReference type="NCBI Taxonomy" id="2666082"/>
    <lineage>
        <taxon>Bacteria</taxon>
        <taxon>Pseudomonadati</taxon>
        <taxon>Pseudomonadota</taxon>
        <taxon>Betaproteobacteria</taxon>
        <taxon>Burkholderiales</taxon>
        <taxon>Oxalobacteraceae</taxon>
        <taxon>Telluria group</taxon>
        <taxon>Duganella</taxon>
    </lineage>
</organism>
<dbReference type="SMART" id="SM00267">
    <property type="entry name" value="GGDEF"/>
    <property type="match status" value="1"/>
</dbReference>
<gene>
    <name evidence="5" type="ORF">GJ698_06825</name>
</gene>
<evidence type="ECO:0000256" key="2">
    <source>
        <dbReference type="ARBA" id="ARBA00034247"/>
    </source>
</evidence>
<evidence type="ECO:0000259" key="4">
    <source>
        <dbReference type="PROSITE" id="PS50887"/>
    </source>
</evidence>
<keyword evidence="6" id="KW-1185">Reference proteome</keyword>
<feature type="transmembrane region" description="Helical" evidence="3">
    <location>
        <begin position="52"/>
        <end position="71"/>
    </location>
</feature>
<dbReference type="EC" id="2.7.7.65" evidence="1"/>
<dbReference type="FunFam" id="3.30.70.270:FF:000001">
    <property type="entry name" value="Diguanylate cyclase domain protein"/>
    <property type="match status" value="1"/>
</dbReference>
<keyword evidence="3" id="KW-0472">Membrane</keyword>
<feature type="domain" description="GGDEF" evidence="4">
    <location>
        <begin position="239"/>
        <end position="370"/>
    </location>
</feature>
<dbReference type="RefSeq" id="WP_154356863.1">
    <property type="nucleotide sequence ID" value="NZ_WKJL01000003.1"/>
</dbReference>
<dbReference type="PANTHER" id="PTHR45138">
    <property type="entry name" value="REGULATORY COMPONENTS OF SENSORY TRANSDUCTION SYSTEM"/>
    <property type="match status" value="1"/>
</dbReference>
<dbReference type="EMBL" id="WKJL01000003">
    <property type="protein sequence ID" value="MRW83807.1"/>
    <property type="molecule type" value="Genomic_DNA"/>
</dbReference>
<dbReference type="InterPro" id="IPR000160">
    <property type="entry name" value="GGDEF_dom"/>
</dbReference>
<keyword evidence="3" id="KW-1133">Transmembrane helix</keyword>
<dbReference type="CDD" id="cd01949">
    <property type="entry name" value="GGDEF"/>
    <property type="match status" value="1"/>
</dbReference>
<reference evidence="5 6" key="1">
    <citation type="submission" date="2019-11" db="EMBL/GenBank/DDBJ databases">
        <title>Novel species isolated from a subtropical stream in China.</title>
        <authorList>
            <person name="Lu H."/>
        </authorList>
    </citation>
    <scope>NUCLEOTIDE SEQUENCE [LARGE SCALE GENOMIC DNA]</scope>
    <source>
        <strain evidence="5 6">FT26W</strain>
    </source>
</reference>
<evidence type="ECO:0000256" key="1">
    <source>
        <dbReference type="ARBA" id="ARBA00012528"/>
    </source>
</evidence>
<dbReference type="PANTHER" id="PTHR45138:SF9">
    <property type="entry name" value="DIGUANYLATE CYCLASE DGCM-RELATED"/>
    <property type="match status" value="1"/>
</dbReference>
<dbReference type="SUPFAM" id="SSF55073">
    <property type="entry name" value="Nucleotide cyclase"/>
    <property type="match status" value="1"/>
</dbReference>
<comment type="catalytic activity">
    <reaction evidence="2">
        <text>2 GTP = 3',3'-c-di-GMP + 2 diphosphate</text>
        <dbReference type="Rhea" id="RHEA:24898"/>
        <dbReference type="ChEBI" id="CHEBI:33019"/>
        <dbReference type="ChEBI" id="CHEBI:37565"/>
        <dbReference type="ChEBI" id="CHEBI:58805"/>
        <dbReference type="EC" id="2.7.7.65"/>
    </reaction>
</comment>
<dbReference type="Proteomes" id="UP000439986">
    <property type="component" value="Unassembled WGS sequence"/>
</dbReference>
<dbReference type="GO" id="GO:0052621">
    <property type="term" value="F:diguanylate cyclase activity"/>
    <property type="evidence" value="ECO:0007669"/>
    <property type="project" value="UniProtKB-EC"/>
</dbReference>
<keyword evidence="3" id="KW-0812">Transmembrane</keyword>
<dbReference type="NCBIfam" id="TIGR00254">
    <property type="entry name" value="GGDEF"/>
    <property type="match status" value="1"/>
</dbReference>
<accession>A0A844CSR4</accession>
<dbReference type="InterPro" id="IPR029787">
    <property type="entry name" value="Nucleotide_cyclase"/>
</dbReference>
<feature type="transmembrane region" description="Helical" evidence="3">
    <location>
        <begin position="109"/>
        <end position="131"/>
    </location>
</feature>
<dbReference type="PROSITE" id="PS50887">
    <property type="entry name" value="GGDEF"/>
    <property type="match status" value="1"/>
</dbReference>
<dbReference type="AlphaFoldDB" id="A0A844CSR4"/>
<dbReference type="Gene3D" id="3.30.70.270">
    <property type="match status" value="1"/>
</dbReference>
<proteinExistence type="predicted"/>
<evidence type="ECO:0000313" key="6">
    <source>
        <dbReference type="Proteomes" id="UP000439986"/>
    </source>
</evidence>
<name>A0A844CSR4_9BURK</name>
<dbReference type="Pfam" id="PF00990">
    <property type="entry name" value="GGDEF"/>
    <property type="match status" value="1"/>
</dbReference>
<feature type="transmembrane region" description="Helical" evidence="3">
    <location>
        <begin position="143"/>
        <end position="162"/>
    </location>
</feature>